<dbReference type="RefSeq" id="WP_007184539.1">
    <property type="nucleotide sequence ID" value="NZ_AKGD01000001.1"/>
</dbReference>
<dbReference type="EMBL" id="AKGD01000001">
    <property type="protein sequence ID" value="EIT71453.1"/>
    <property type="molecule type" value="Genomic_DNA"/>
</dbReference>
<keyword evidence="2" id="KW-1133">Transmembrane helix</keyword>
<reference evidence="3 4" key="1">
    <citation type="journal article" date="2012" name="J. Bacteriol.">
        <title>Genome Sequence of n-Alkane-Degrading Hydrocarboniphaga effusa Strain AP103T (ATCC BAA-332T).</title>
        <authorList>
            <person name="Chang H.K."/>
            <person name="Zylstra G.J."/>
            <person name="Chae J.C."/>
        </authorList>
    </citation>
    <scope>NUCLEOTIDE SEQUENCE [LARGE SCALE GENOMIC DNA]</scope>
    <source>
        <strain evidence="3 4">AP103</strain>
    </source>
</reference>
<evidence type="ECO:0000256" key="1">
    <source>
        <dbReference type="SAM" id="MobiDB-lite"/>
    </source>
</evidence>
<dbReference type="InterPro" id="IPR017850">
    <property type="entry name" value="Alkaline_phosphatase_core_sf"/>
</dbReference>
<evidence type="ECO:0008006" key="5">
    <source>
        <dbReference type="Google" id="ProtNLM"/>
    </source>
</evidence>
<feature type="transmembrane region" description="Helical" evidence="2">
    <location>
        <begin position="25"/>
        <end position="42"/>
    </location>
</feature>
<comment type="caution">
    <text evidence="3">The sequence shown here is derived from an EMBL/GenBank/DDBJ whole genome shotgun (WGS) entry which is preliminary data.</text>
</comment>
<keyword evidence="2" id="KW-0812">Transmembrane</keyword>
<accession>I8TCS3</accession>
<feature type="transmembrane region" description="Helical" evidence="2">
    <location>
        <begin position="101"/>
        <end position="125"/>
    </location>
</feature>
<name>I8TCS3_9GAMM</name>
<protein>
    <recommendedName>
        <fullName evidence="5">Sulfatase N-terminal domain-containing protein</fullName>
    </recommendedName>
</protein>
<keyword evidence="4" id="KW-1185">Reference proteome</keyword>
<feature type="compositionally biased region" description="Basic and acidic residues" evidence="1">
    <location>
        <begin position="519"/>
        <end position="536"/>
    </location>
</feature>
<evidence type="ECO:0000313" key="4">
    <source>
        <dbReference type="Proteomes" id="UP000003704"/>
    </source>
</evidence>
<feature type="region of interest" description="Disordered" evidence="1">
    <location>
        <begin position="517"/>
        <end position="536"/>
    </location>
</feature>
<feature type="transmembrane region" description="Helical" evidence="2">
    <location>
        <begin position="137"/>
        <end position="154"/>
    </location>
</feature>
<dbReference type="STRING" id="1172194.WQQ_15900"/>
<dbReference type="OrthoDB" id="1376015at2"/>
<feature type="transmembrane region" description="Helical" evidence="2">
    <location>
        <begin position="54"/>
        <end position="75"/>
    </location>
</feature>
<evidence type="ECO:0000313" key="3">
    <source>
        <dbReference type="EMBL" id="EIT71453.1"/>
    </source>
</evidence>
<dbReference type="Proteomes" id="UP000003704">
    <property type="component" value="Unassembled WGS sequence"/>
</dbReference>
<dbReference type="PATRIC" id="fig|1172194.4.peg.1532"/>
<dbReference type="AlphaFoldDB" id="I8TCS3"/>
<proteinExistence type="predicted"/>
<dbReference type="SUPFAM" id="SSF53649">
    <property type="entry name" value="Alkaline phosphatase-like"/>
    <property type="match status" value="1"/>
</dbReference>
<gene>
    <name evidence="3" type="ORF">WQQ_15900</name>
</gene>
<sequence length="536" mass="58294">MLLRSLLLLLLPSAAFWWLPGLPDRPWIAVELLWLGAVLASLPARFARPLAWPLAALSTLLLICALADAGVRAALSRPFNLVMDWRLLAPAHGLLTRNLGAWALAIELGIALALIGVVVALALLLRSSTSLPPQRKRIAAAGSLALLLIAAPGFPRTAPLAAAAVTQTQRASAMLHELRTFARTLDIDPLADIADADLFSDLAGVDVIVAFVESYGADVLDDPRYAPLIRSELGDWAARFAEAGLSSASARFVSPVQGGQSWLAQTTLLSGQWIDSPLRYSLITSRGAPGMLPRDFARAGHASIAVRPANTLAWPEAPAFGYQRIVDAAASGYRGPALNWITMPDQYTWDHLQRTQRGNAQAPHYIDVALISSHAPWTPVLPVITDWDRIGDGSLFAEWADADETPEQLWRDSDRVREHYARALRYSLAVIGAYAQRYVDERTLLIVLGDHPAAPLITGGPRHAVPMHVISGDAALVQRFVDAGFSAGNLPPERGQAPQLSDFRSWLADSFSRSRERRRLLPPEQPDHVAAERDRQ</sequence>
<dbReference type="Gene3D" id="3.40.720.10">
    <property type="entry name" value="Alkaline Phosphatase, subunit A"/>
    <property type="match status" value="1"/>
</dbReference>
<evidence type="ECO:0000256" key="2">
    <source>
        <dbReference type="SAM" id="Phobius"/>
    </source>
</evidence>
<keyword evidence="2" id="KW-0472">Membrane</keyword>
<organism evidence="3 4">
    <name type="scientific">Hydrocarboniphaga effusa AP103</name>
    <dbReference type="NCBI Taxonomy" id="1172194"/>
    <lineage>
        <taxon>Bacteria</taxon>
        <taxon>Pseudomonadati</taxon>
        <taxon>Pseudomonadota</taxon>
        <taxon>Gammaproteobacteria</taxon>
        <taxon>Nevskiales</taxon>
        <taxon>Nevskiaceae</taxon>
        <taxon>Hydrocarboniphaga</taxon>
    </lineage>
</organism>